<proteinExistence type="predicted"/>
<keyword evidence="3" id="KW-1185">Reference proteome</keyword>
<sequence>MDARERPYSARSLDKAAEQRSSERHCSTRSAKQRNDARAIVTTLLARKSSKATLEQASLLFTMELLCLLGRAATLAGVALLA</sequence>
<feature type="compositionally biased region" description="Basic and acidic residues" evidence="1">
    <location>
        <begin position="1"/>
        <end position="26"/>
    </location>
</feature>
<dbReference type="Proteomes" id="UP001634007">
    <property type="component" value="Unassembled WGS sequence"/>
</dbReference>
<evidence type="ECO:0000313" key="2">
    <source>
        <dbReference type="EMBL" id="KAL3743743.1"/>
    </source>
</evidence>
<dbReference type="EMBL" id="JBJKBG010000004">
    <property type="protein sequence ID" value="KAL3743743.1"/>
    <property type="molecule type" value="Genomic_DNA"/>
</dbReference>
<protein>
    <submittedName>
        <fullName evidence="2">Uncharacterized protein</fullName>
    </submittedName>
</protein>
<feature type="region of interest" description="Disordered" evidence="1">
    <location>
        <begin position="1"/>
        <end position="35"/>
    </location>
</feature>
<evidence type="ECO:0000313" key="3">
    <source>
        <dbReference type="Proteomes" id="UP001634007"/>
    </source>
</evidence>
<reference evidence="2 3" key="1">
    <citation type="submission" date="2024-11" db="EMBL/GenBank/DDBJ databases">
        <title>Chromosome-level genome assembly of Eucalyptus globulus Labill. provides insights into its genome evolution.</title>
        <authorList>
            <person name="Li X."/>
        </authorList>
    </citation>
    <scope>NUCLEOTIDE SEQUENCE [LARGE SCALE GENOMIC DNA]</scope>
    <source>
        <strain evidence="2">CL2024</strain>
        <tissue evidence="2">Fresh tender leaves</tissue>
    </source>
</reference>
<gene>
    <name evidence="2" type="ORF">ACJRO7_018930</name>
</gene>
<accession>A0ABD3KWG3</accession>
<organism evidence="2 3">
    <name type="scientific">Eucalyptus globulus</name>
    <name type="common">Tasmanian blue gum</name>
    <dbReference type="NCBI Taxonomy" id="34317"/>
    <lineage>
        <taxon>Eukaryota</taxon>
        <taxon>Viridiplantae</taxon>
        <taxon>Streptophyta</taxon>
        <taxon>Embryophyta</taxon>
        <taxon>Tracheophyta</taxon>
        <taxon>Spermatophyta</taxon>
        <taxon>Magnoliopsida</taxon>
        <taxon>eudicotyledons</taxon>
        <taxon>Gunneridae</taxon>
        <taxon>Pentapetalae</taxon>
        <taxon>rosids</taxon>
        <taxon>malvids</taxon>
        <taxon>Myrtales</taxon>
        <taxon>Myrtaceae</taxon>
        <taxon>Myrtoideae</taxon>
        <taxon>Eucalypteae</taxon>
        <taxon>Eucalyptus</taxon>
    </lineage>
</organism>
<name>A0ABD3KWG3_EUCGL</name>
<evidence type="ECO:0000256" key="1">
    <source>
        <dbReference type="SAM" id="MobiDB-lite"/>
    </source>
</evidence>
<dbReference type="AlphaFoldDB" id="A0ABD3KWG3"/>
<comment type="caution">
    <text evidence="2">The sequence shown here is derived from an EMBL/GenBank/DDBJ whole genome shotgun (WGS) entry which is preliminary data.</text>
</comment>